<dbReference type="Proteomes" id="UP001596067">
    <property type="component" value="Unassembled WGS sequence"/>
</dbReference>
<evidence type="ECO:0000313" key="3">
    <source>
        <dbReference type="Proteomes" id="UP001596067"/>
    </source>
</evidence>
<accession>A0ABW1EZR3</accession>
<reference evidence="3" key="1">
    <citation type="journal article" date="2019" name="Int. J. Syst. Evol. Microbiol.">
        <title>The Global Catalogue of Microorganisms (GCM) 10K type strain sequencing project: providing services to taxonomists for standard genome sequencing and annotation.</title>
        <authorList>
            <consortium name="The Broad Institute Genomics Platform"/>
            <consortium name="The Broad Institute Genome Sequencing Center for Infectious Disease"/>
            <person name="Wu L."/>
            <person name="Ma J."/>
        </authorList>
    </citation>
    <scope>NUCLEOTIDE SEQUENCE [LARGE SCALE GENOMIC DNA]</scope>
    <source>
        <strain evidence="3">CGMCC 4.1469</strain>
    </source>
</reference>
<evidence type="ECO:0000313" key="2">
    <source>
        <dbReference type="EMBL" id="MFC5886568.1"/>
    </source>
</evidence>
<feature type="compositionally biased region" description="Pro residues" evidence="1">
    <location>
        <begin position="124"/>
        <end position="133"/>
    </location>
</feature>
<name>A0ABW1EZR3_9ACTN</name>
<proteinExistence type="predicted"/>
<organism evidence="2 3">
    <name type="scientific">Kitasatospora aburaviensis</name>
    <dbReference type="NCBI Taxonomy" id="67265"/>
    <lineage>
        <taxon>Bacteria</taxon>
        <taxon>Bacillati</taxon>
        <taxon>Actinomycetota</taxon>
        <taxon>Actinomycetes</taxon>
        <taxon>Kitasatosporales</taxon>
        <taxon>Streptomycetaceae</taxon>
        <taxon>Kitasatospora</taxon>
    </lineage>
</organism>
<protein>
    <submittedName>
        <fullName evidence="2">Uncharacterized protein</fullName>
    </submittedName>
</protein>
<comment type="caution">
    <text evidence="2">The sequence shown here is derived from an EMBL/GenBank/DDBJ whole genome shotgun (WGS) entry which is preliminary data.</text>
</comment>
<gene>
    <name evidence="2" type="ORF">ACFP0N_16510</name>
</gene>
<feature type="region of interest" description="Disordered" evidence="1">
    <location>
        <begin position="120"/>
        <end position="152"/>
    </location>
</feature>
<dbReference type="EMBL" id="JBHSOD010000018">
    <property type="protein sequence ID" value="MFC5886568.1"/>
    <property type="molecule type" value="Genomic_DNA"/>
</dbReference>
<sequence>MKGMVAEVARARLSEAEQLQPGLIRAVLAKVRREVDTERTIERNKAQRRANRSADESEMPDAYLAIDETIEEAIHRVAAGSRAHRVSQGLGVSDPAIWEDQLATVLTDDPRIPLAFEEARWPRPDLPLPPGPDDPSDQGTPAAGTTAETISTRPLARAATLIGRALPSWHILASVEERRFLSPETRTTGLTVVTFSGPEVTGTRNQQGSAPPFLLNGDLEEWTRPLGQYPDADIPPGTPLLGLDRAMTAAADAAQGLGLPGFALTPTPRLRAALRLRPGAPLTLDDDHGPALRLICWRTEHERSAYRLPWPRTTGCAVVIRPDLLDVLSQQASAPIVIRDVVMRLEPES</sequence>
<dbReference type="RefSeq" id="WP_313762333.1">
    <property type="nucleotide sequence ID" value="NZ_BAAAVH010000009.1"/>
</dbReference>
<keyword evidence="3" id="KW-1185">Reference proteome</keyword>
<evidence type="ECO:0000256" key="1">
    <source>
        <dbReference type="SAM" id="MobiDB-lite"/>
    </source>
</evidence>